<protein>
    <recommendedName>
        <fullName evidence="5">Pentacotripeptide-repeat region of PRORP domain-containing protein</fullName>
    </recommendedName>
</protein>
<feature type="repeat" description="PPR" evidence="2">
    <location>
        <begin position="399"/>
        <end position="433"/>
    </location>
</feature>
<evidence type="ECO:0000256" key="1">
    <source>
        <dbReference type="ARBA" id="ARBA00022737"/>
    </source>
</evidence>
<dbReference type="OrthoDB" id="1088755at2759"/>
<dbReference type="PANTHER" id="PTHR47937">
    <property type="entry name" value="PLASTID TRANSCRIPTIONALLY ACTIVE CHROMOSOME 2-LIKE PROTEIN"/>
    <property type="match status" value="1"/>
</dbReference>
<dbReference type="Pfam" id="PF01535">
    <property type="entry name" value="PPR"/>
    <property type="match status" value="3"/>
</dbReference>
<feature type="repeat" description="PPR" evidence="2">
    <location>
        <begin position="174"/>
        <end position="209"/>
    </location>
</feature>
<gene>
    <name evidence="3" type="ORF">ANE_LOCUS19622</name>
</gene>
<accession>A0A565C6H8</accession>
<dbReference type="Pfam" id="PF13041">
    <property type="entry name" value="PPR_2"/>
    <property type="match status" value="2"/>
</dbReference>
<feature type="repeat" description="PPR" evidence="2">
    <location>
        <begin position="100"/>
        <end position="135"/>
    </location>
</feature>
<feature type="repeat" description="PPR" evidence="2">
    <location>
        <begin position="363"/>
        <end position="397"/>
    </location>
</feature>
<keyword evidence="1" id="KW-0677">Repeat</keyword>
<dbReference type="EMBL" id="CABITT030000006">
    <property type="protein sequence ID" value="VVB09178.1"/>
    <property type="molecule type" value="Genomic_DNA"/>
</dbReference>
<dbReference type="AlphaFoldDB" id="A0A565C6H8"/>
<evidence type="ECO:0000256" key="2">
    <source>
        <dbReference type="PROSITE-ProRule" id="PRU00708"/>
    </source>
</evidence>
<dbReference type="Gene3D" id="1.25.40.10">
    <property type="entry name" value="Tetratricopeptide repeat domain"/>
    <property type="match status" value="4"/>
</dbReference>
<feature type="repeat" description="PPR" evidence="2">
    <location>
        <begin position="298"/>
        <end position="332"/>
    </location>
</feature>
<dbReference type="PROSITE" id="PS51375">
    <property type="entry name" value="PPR"/>
    <property type="match status" value="5"/>
</dbReference>
<dbReference type="InterPro" id="IPR002885">
    <property type="entry name" value="PPR_rpt"/>
</dbReference>
<dbReference type="NCBIfam" id="TIGR00756">
    <property type="entry name" value="PPR"/>
    <property type="match status" value="5"/>
</dbReference>
<keyword evidence="4" id="KW-1185">Reference proteome</keyword>
<dbReference type="Proteomes" id="UP000489600">
    <property type="component" value="Unassembled WGS sequence"/>
</dbReference>
<proteinExistence type="predicted"/>
<evidence type="ECO:0008006" key="5">
    <source>
        <dbReference type="Google" id="ProtNLM"/>
    </source>
</evidence>
<evidence type="ECO:0000313" key="3">
    <source>
        <dbReference type="EMBL" id="VVB09178.1"/>
    </source>
</evidence>
<dbReference type="InterPro" id="IPR052308">
    <property type="entry name" value="PPR_domain-containing"/>
</dbReference>
<sequence>MFLLRPRSSKSVTTPIYKIHQFISYNVSTLPNPSAVTVPYPIPRDPSLSPVPPYEEHMTSTGWFASHIHAGVMMLIKLSNLDAAANHARFTVSARSSPSSTRTCDALIGAMCRAGRYKDALNYFHYFFNESNLKPNISCCNHIIGALCHQGQVDEAIRFYNHLLVVNSASTPPNEETYNLLAKGLVDAGKIKEAEDFAIGVMSSDQLSPLVFNHLIRGFLAQGKFETAMEVFKDAQQRLGASPIDDEVSDLIHFLIDEDYNGIAMMNATFIEYWFKQGNDKEAIKCYKSLLDKNFVMNAVTGNTLLRILLDYGKKLEAKELFDQMVEKNAETCYILVDDCFKNSMINEAVDYFRGFGTTINGSQLCYRNIINRFCEQGMLSEAESFFEEMRSKQFIVPDIPTYRLLLDAYANTGRFDDAERMVNLTVDANIKCIAKFRLI</sequence>
<reference evidence="3" key="1">
    <citation type="submission" date="2019-07" db="EMBL/GenBank/DDBJ databases">
        <authorList>
            <person name="Dittberner H."/>
        </authorList>
    </citation>
    <scope>NUCLEOTIDE SEQUENCE [LARGE SCALE GENOMIC DNA]</scope>
</reference>
<dbReference type="SUPFAM" id="SSF81901">
    <property type="entry name" value="HCP-like"/>
    <property type="match status" value="1"/>
</dbReference>
<evidence type="ECO:0000313" key="4">
    <source>
        <dbReference type="Proteomes" id="UP000489600"/>
    </source>
</evidence>
<comment type="caution">
    <text evidence="3">The sequence shown here is derived from an EMBL/GenBank/DDBJ whole genome shotgun (WGS) entry which is preliminary data.</text>
</comment>
<organism evidence="3 4">
    <name type="scientific">Arabis nemorensis</name>
    <dbReference type="NCBI Taxonomy" id="586526"/>
    <lineage>
        <taxon>Eukaryota</taxon>
        <taxon>Viridiplantae</taxon>
        <taxon>Streptophyta</taxon>
        <taxon>Embryophyta</taxon>
        <taxon>Tracheophyta</taxon>
        <taxon>Spermatophyta</taxon>
        <taxon>Magnoliopsida</taxon>
        <taxon>eudicotyledons</taxon>
        <taxon>Gunneridae</taxon>
        <taxon>Pentapetalae</taxon>
        <taxon>rosids</taxon>
        <taxon>malvids</taxon>
        <taxon>Brassicales</taxon>
        <taxon>Brassicaceae</taxon>
        <taxon>Arabideae</taxon>
        <taxon>Arabis</taxon>
    </lineage>
</organism>
<dbReference type="InterPro" id="IPR011990">
    <property type="entry name" value="TPR-like_helical_dom_sf"/>
</dbReference>
<dbReference type="PANTHER" id="PTHR47937:SF7">
    <property type="entry name" value="EXPORTIN-2 CENTRAL DOMAIN-CONTAINING PROTEIN"/>
    <property type="match status" value="1"/>
</dbReference>
<name>A0A565C6H8_9BRAS</name>